<dbReference type="InterPro" id="IPR029063">
    <property type="entry name" value="SAM-dependent_MTases_sf"/>
</dbReference>
<dbReference type="Pfam" id="PF08241">
    <property type="entry name" value="Methyltransf_11"/>
    <property type="match status" value="1"/>
</dbReference>
<dbReference type="Proteomes" id="UP001589833">
    <property type="component" value="Unassembled WGS sequence"/>
</dbReference>
<dbReference type="InterPro" id="IPR013216">
    <property type="entry name" value="Methyltransf_11"/>
</dbReference>
<dbReference type="InterPro" id="IPR050447">
    <property type="entry name" value="Erg6_SMT_methyltransf"/>
</dbReference>
<dbReference type="PANTHER" id="PTHR44068">
    <property type="entry name" value="ZGC:194242"/>
    <property type="match status" value="1"/>
</dbReference>
<evidence type="ECO:0000313" key="3">
    <source>
        <dbReference type="EMBL" id="MFC0561695.1"/>
    </source>
</evidence>
<keyword evidence="3" id="KW-0489">Methyltransferase</keyword>
<keyword evidence="1 3" id="KW-0808">Transferase</keyword>
<dbReference type="Gene3D" id="3.40.50.150">
    <property type="entry name" value="Vaccinia Virus protein VP39"/>
    <property type="match status" value="1"/>
</dbReference>
<name>A0ABV6NLQ1_9BACI</name>
<dbReference type="EC" id="2.1.1.-" evidence="3"/>
<evidence type="ECO:0000256" key="1">
    <source>
        <dbReference type="ARBA" id="ARBA00022679"/>
    </source>
</evidence>
<proteinExistence type="predicted"/>
<gene>
    <name evidence="3" type="ORF">ACFFH4_22690</name>
</gene>
<dbReference type="PANTHER" id="PTHR44068:SF1">
    <property type="entry name" value="HYPOTHETICAL LOC100005854"/>
    <property type="match status" value="1"/>
</dbReference>
<protein>
    <submittedName>
        <fullName evidence="3">Class I SAM-dependent methyltransferase</fullName>
        <ecNumber evidence="3">2.1.1.-</ecNumber>
    </submittedName>
</protein>
<dbReference type="RefSeq" id="WP_390187418.1">
    <property type="nucleotide sequence ID" value="NZ_JBHLTR010000082.1"/>
</dbReference>
<dbReference type="GO" id="GO:0008168">
    <property type="term" value="F:methyltransferase activity"/>
    <property type="evidence" value="ECO:0007669"/>
    <property type="project" value="UniProtKB-KW"/>
</dbReference>
<dbReference type="CDD" id="cd02440">
    <property type="entry name" value="AdoMet_MTases"/>
    <property type="match status" value="1"/>
</dbReference>
<sequence length="200" mass="23276">MFQEWLGNQLKNPTGFVSKWVGKYMEKGNYEINNWTLSLLNIKGNESILEVGIGNGSTLNRVVHQNIKGKNYGIDISKEMVKEARKLNKNFIETGLMDITQSNIEDMPFNNDIFDKVYTVHTIYFWNDLDKGLNETYRVLKQNGALYISIMDKSHMKKMKRTQNFNLLDRQVIETGLENNNFREIIIHNKGAYLCIEAKK</sequence>
<feature type="domain" description="Methyltransferase type 11" evidence="2">
    <location>
        <begin position="49"/>
        <end position="148"/>
    </location>
</feature>
<dbReference type="SUPFAM" id="SSF53335">
    <property type="entry name" value="S-adenosyl-L-methionine-dependent methyltransferases"/>
    <property type="match status" value="1"/>
</dbReference>
<evidence type="ECO:0000259" key="2">
    <source>
        <dbReference type="Pfam" id="PF08241"/>
    </source>
</evidence>
<accession>A0ABV6NLQ1</accession>
<evidence type="ECO:0000313" key="4">
    <source>
        <dbReference type="Proteomes" id="UP001589833"/>
    </source>
</evidence>
<organism evidence="3 4">
    <name type="scientific">Halalkalibacter alkalisediminis</name>
    <dbReference type="NCBI Taxonomy" id="935616"/>
    <lineage>
        <taxon>Bacteria</taxon>
        <taxon>Bacillati</taxon>
        <taxon>Bacillota</taxon>
        <taxon>Bacilli</taxon>
        <taxon>Bacillales</taxon>
        <taxon>Bacillaceae</taxon>
        <taxon>Halalkalibacter</taxon>
    </lineage>
</organism>
<reference evidence="3 4" key="1">
    <citation type="submission" date="2024-09" db="EMBL/GenBank/DDBJ databases">
        <authorList>
            <person name="Sun Q."/>
            <person name="Mori K."/>
        </authorList>
    </citation>
    <scope>NUCLEOTIDE SEQUENCE [LARGE SCALE GENOMIC DNA]</scope>
    <source>
        <strain evidence="3 4">NCAIM B.02301</strain>
    </source>
</reference>
<dbReference type="GO" id="GO:0032259">
    <property type="term" value="P:methylation"/>
    <property type="evidence" value="ECO:0007669"/>
    <property type="project" value="UniProtKB-KW"/>
</dbReference>
<dbReference type="EMBL" id="JBHLTR010000082">
    <property type="protein sequence ID" value="MFC0561695.1"/>
    <property type="molecule type" value="Genomic_DNA"/>
</dbReference>
<comment type="caution">
    <text evidence="3">The sequence shown here is derived from an EMBL/GenBank/DDBJ whole genome shotgun (WGS) entry which is preliminary data.</text>
</comment>
<keyword evidence="4" id="KW-1185">Reference proteome</keyword>